<evidence type="ECO:0000256" key="6">
    <source>
        <dbReference type="ARBA" id="ARBA00022737"/>
    </source>
</evidence>
<keyword evidence="5 20" id="KW-0732">Signal</keyword>
<dbReference type="STRING" id="80966.ENSAPOP00000001441"/>
<dbReference type="GO" id="GO:0005886">
    <property type="term" value="C:plasma membrane"/>
    <property type="evidence" value="ECO:0007669"/>
    <property type="project" value="UniProtKB-ARBA"/>
</dbReference>
<evidence type="ECO:0000256" key="9">
    <source>
        <dbReference type="ARBA" id="ARBA00022989"/>
    </source>
</evidence>
<evidence type="ECO:0000256" key="14">
    <source>
        <dbReference type="ARBA" id="ARBA00023319"/>
    </source>
</evidence>
<dbReference type="GO" id="GO:0098978">
    <property type="term" value="C:glutamatergic synapse"/>
    <property type="evidence" value="ECO:0007669"/>
    <property type="project" value="UniProtKB-ARBA"/>
</dbReference>
<dbReference type="InterPro" id="IPR007110">
    <property type="entry name" value="Ig-like_dom"/>
</dbReference>
<dbReference type="FunFam" id="3.90.190.10:FF:000001">
    <property type="entry name" value="Receptor-type tyrosine-protein phosphatase F isoform A"/>
    <property type="match status" value="1"/>
</dbReference>
<feature type="domain" description="Ig-like" evidence="23">
    <location>
        <begin position="133"/>
        <end position="231"/>
    </location>
</feature>
<dbReference type="InterPro" id="IPR000387">
    <property type="entry name" value="Tyr_Pase_dom"/>
</dbReference>
<evidence type="ECO:0000256" key="8">
    <source>
        <dbReference type="ARBA" id="ARBA00022912"/>
    </source>
</evidence>
<dbReference type="FunFam" id="2.60.40.10:FF:000036">
    <property type="entry name" value="receptor-type tyrosine-protein phosphatase delta isoform X1"/>
    <property type="match status" value="1"/>
</dbReference>
<evidence type="ECO:0000256" key="17">
    <source>
        <dbReference type="ARBA" id="ARBA00074819"/>
    </source>
</evidence>
<evidence type="ECO:0000256" key="10">
    <source>
        <dbReference type="ARBA" id="ARBA00023136"/>
    </source>
</evidence>
<accession>A0A3Q1EBK7</accession>
<dbReference type="GO" id="GO:0099054">
    <property type="term" value="P:presynapse assembly"/>
    <property type="evidence" value="ECO:0007669"/>
    <property type="project" value="UniProtKB-ARBA"/>
</dbReference>
<dbReference type="Gene3D" id="2.60.40.10">
    <property type="entry name" value="Immunoglobulins"/>
    <property type="match status" value="7"/>
</dbReference>
<reference evidence="25" key="2">
    <citation type="submission" date="2025-09" db="UniProtKB">
        <authorList>
            <consortium name="Ensembl"/>
        </authorList>
    </citation>
    <scope>IDENTIFICATION</scope>
</reference>
<evidence type="ECO:0000256" key="16">
    <source>
        <dbReference type="ARBA" id="ARBA00053769"/>
    </source>
</evidence>
<dbReference type="PROSITE" id="PS00383">
    <property type="entry name" value="TYR_PHOSPHATASE_1"/>
    <property type="match status" value="2"/>
</dbReference>
<keyword evidence="6" id="KW-0677">Repeat</keyword>
<keyword evidence="8" id="KW-0904">Protein phosphatase</keyword>
<evidence type="ECO:0000256" key="20">
    <source>
        <dbReference type="SAM" id="SignalP"/>
    </source>
</evidence>
<evidence type="ECO:0000313" key="25">
    <source>
        <dbReference type="Ensembl" id="ENSAPOP00000001441.1"/>
    </source>
</evidence>
<dbReference type="Proteomes" id="UP000257200">
    <property type="component" value="Unplaced"/>
</dbReference>
<dbReference type="Pfam" id="PF00102">
    <property type="entry name" value="Y_phosphatase"/>
    <property type="match status" value="2"/>
</dbReference>
<comment type="subcellular location">
    <subcellularLocation>
        <location evidence="1">Membrane</location>
        <topology evidence="1">Single-pass type I membrane protein</topology>
    </subcellularLocation>
</comment>
<dbReference type="Pfam" id="PF00041">
    <property type="entry name" value="fn3"/>
    <property type="match status" value="3"/>
</dbReference>
<dbReference type="PROSITE" id="PS50055">
    <property type="entry name" value="TYR_PHOSPHATASE_PTP"/>
    <property type="match status" value="2"/>
</dbReference>
<dbReference type="SMART" id="SM00408">
    <property type="entry name" value="IGc2"/>
    <property type="match status" value="3"/>
</dbReference>
<dbReference type="FunFam" id="2.60.40.10:FF:000068">
    <property type="entry name" value="receptor-type tyrosine-protein phosphatase delta isoform X1"/>
    <property type="match status" value="1"/>
</dbReference>
<comment type="function">
    <text evidence="16">Can bidirectionally induce pre- and post-synaptic differentiation of neurons by mediating interaction with IL1RAP and IL1RAPL1 trans-synaptically. Involved in pre-synaptic differentiation through interaction with SLITRK2.</text>
</comment>
<dbReference type="InterPro" id="IPR036179">
    <property type="entry name" value="Ig-like_dom_sf"/>
</dbReference>
<keyword evidence="7" id="KW-0378">Hydrolase</keyword>
<dbReference type="EC" id="3.1.3.48" evidence="3"/>
<dbReference type="InterPro" id="IPR029021">
    <property type="entry name" value="Prot-tyrosine_phosphatase-like"/>
</dbReference>
<evidence type="ECO:0000259" key="22">
    <source>
        <dbReference type="PROSITE" id="PS50056"/>
    </source>
</evidence>
<feature type="region of interest" description="Disordered" evidence="18">
    <location>
        <begin position="906"/>
        <end position="925"/>
    </location>
</feature>
<dbReference type="Gene3D" id="3.90.190.10">
    <property type="entry name" value="Protein tyrosine phosphatase superfamily"/>
    <property type="match status" value="2"/>
</dbReference>
<dbReference type="InParanoid" id="A0A3Q1EBK7"/>
<dbReference type="InterPro" id="IPR003595">
    <property type="entry name" value="Tyr_Pase_cat"/>
</dbReference>
<evidence type="ECO:0000256" key="19">
    <source>
        <dbReference type="SAM" id="Phobius"/>
    </source>
</evidence>
<keyword evidence="9 19" id="KW-1133">Transmembrane helix</keyword>
<dbReference type="PROSITE" id="PS50835">
    <property type="entry name" value="IG_LIKE"/>
    <property type="match status" value="3"/>
</dbReference>
<dbReference type="PROSITE" id="PS50853">
    <property type="entry name" value="FN3"/>
    <property type="match status" value="4"/>
</dbReference>
<keyword evidence="13" id="KW-0325">Glycoprotein</keyword>
<organism evidence="25 26">
    <name type="scientific">Acanthochromis polyacanthus</name>
    <name type="common">spiny chromis</name>
    <dbReference type="NCBI Taxonomy" id="80966"/>
    <lineage>
        <taxon>Eukaryota</taxon>
        <taxon>Metazoa</taxon>
        <taxon>Chordata</taxon>
        <taxon>Craniata</taxon>
        <taxon>Vertebrata</taxon>
        <taxon>Euteleostomi</taxon>
        <taxon>Actinopterygii</taxon>
        <taxon>Neopterygii</taxon>
        <taxon>Teleostei</taxon>
        <taxon>Neoteleostei</taxon>
        <taxon>Acanthomorphata</taxon>
        <taxon>Ovalentaria</taxon>
        <taxon>Pomacentridae</taxon>
        <taxon>Acanthochromis</taxon>
    </lineage>
</organism>
<dbReference type="PANTHER" id="PTHR46957">
    <property type="entry name" value="CYTOKINE RECEPTOR"/>
    <property type="match status" value="1"/>
</dbReference>
<evidence type="ECO:0000256" key="5">
    <source>
        <dbReference type="ARBA" id="ARBA00022729"/>
    </source>
</evidence>
<dbReference type="Ensembl" id="ENSAPOT00000015140.1">
    <property type="protein sequence ID" value="ENSAPOP00000001441.1"/>
    <property type="gene ID" value="ENSAPOG00000002897.1"/>
</dbReference>
<feature type="domain" description="Fibronectin type-III" evidence="24">
    <location>
        <begin position="525"/>
        <end position="619"/>
    </location>
</feature>
<dbReference type="InterPro" id="IPR003961">
    <property type="entry name" value="FN3_dom"/>
</dbReference>
<dbReference type="FunFam" id="2.60.40.10:FF:000015">
    <property type="entry name" value="receptor-type tyrosine-protein phosphatase delta isoform X2"/>
    <property type="match status" value="1"/>
</dbReference>
<dbReference type="FunFam" id="2.60.40.10:FF:000181">
    <property type="entry name" value="receptor-type tyrosine-protein phosphatase delta isoform X4"/>
    <property type="match status" value="1"/>
</dbReference>
<dbReference type="CDD" id="cd00063">
    <property type="entry name" value="FN3"/>
    <property type="match status" value="4"/>
</dbReference>
<dbReference type="SMART" id="SM00409">
    <property type="entry name" value="IG"/>
    <property type="match status" value="3"/>
</dbReference>
<dbReference type="CDD" id="cd05738">
    <property type="entry name" value="IgI_2_RPTP_IIa_LAR_like"/>
    <property type="match status" value="1"/>
</dbReference>
<keyword evidence="11" id="KW-1015">Disulfide bond</keyword>
<feature type="domain" description="Fibronectin type-III" evidence="24">
    <location>
        <begin position="332"/>
        <end position="422"/>
    </location>
</feature>
<feature type="domain" description="Ig-like" evidence="23">
    <location>
        <begin position="243"/>
        <end position="325"/>
    </location>
</feature>
<dbReference type="GO" id="GO:0098609">
    <property type="term" value="P:cell-cell adhesion"/>
    <property type="evidence" value="ECO:0007669"/>
    <property type="project" value="UniProtKB-ARBA"/>
</dbReference>
<evidence type="ECO:0000256" key="1">
    <source>
        <dbReference type="ARBA" id="ARBA00004479"/>
    </source>
</evidence>
<evidence type="ECO:0000256" key="3">
    <source>
        <dbReference type="ARBA" id="ARBA00013064"/>
    </source>
</evidence>
<evidence type="ECO:0000259" key="24">
    <source>
        <dbReference type="PROSITE" id="PS50853"/>
    </source>
</evidence>
<reference evidence="25" key="1">
    <citation type="submission" date="2025-08" db="UniProtKB">
        <authorList>
            <consortium name="Ensembl"/>
        </authorList>
    </citation>
    <scope>IDENTIFICATION</scope>
</reference>
<keyword evidence="14" id="KW-0393">Immunoglobulin domain</keyword>
<protein>
    <recommendedName>
        <fullName evidence="17">Receptor-type tyrosine-protein phosphatase delta</fullName>
        <ecNumber evidence="3">3.1.3.48</ecNumber>
    </recommendedName>
</protein>
<evidence type="ECO:0000256" key="11">
    <source>
        <dbReference type="ARBA" id="ARBA00023157"/>
    </source>
</evidence>
<proteinExistence type="inferred from homology"/>
<feature type="domain" description="Tyrosine specific protein phosphatases" evidence="22">
    <location>
        <begin position="1452"/>
        <end position="1525"/>
    </location>
</feature>
<evidence type="ECO:0000256" key="4">
    <source>
        <dbReference type="ARBA" id="ARBA00022692"/>
    </source>
</evidence>
<dbReference type="SMART" id="SM00194">
    <property type="entry name" value="PTPc"/>
    <property type="match status" value="2"/>
</dbReference>
<evidence type="ECO:0000313" key="26">
    <source>
        <dbReference type="Proteomes" id="UP000257200"/>
    </source>
</evidence>
<evidence type="ECO:0000256" key="15">
    <source>
        <dbReference type="ARBA" id="ARBA00051722"/>
    </source>
</evidence>
<keyword evidence="12" id="KW-0675">Receptor</keyword>
<evidence type="ECO:0000256" key="12">
    <source>
        <dbReference type="ARBA" id="ARBA00023170"/>
    </source>
</evidence>
<dbReference type="GeneTree" id="ENSGT00940000153617"/>
<dbReference type="Pfam" id="PF07679">
    <property type="entry name" value="I-set"/>
    <property type="match status" value="1"/>
</dbReference>
<dbReference type="InterPro" id="IPR000242">
    <property type="entry name" value="PTP_cat"/>
</dbReference>
<dbReference type="InterPro" id="IPR013098">
    <property type="entry name" value="Ig_I-set"/>
</dbReference>
<dbReference type="InterPro" id="IPR016130">
    <property type="entry name" value="Tyr_Pase_AS"/>
</dbReference>
<feature type="domain" description="Fibronectin type-III" evidence="24">
    <location>
        <begin position="427"/>
        <end position="523"/>
    </location>
</feature>
<dbReference type="FunFam" id="2.60.40.10:FF:000027">
    <property type="entry name" value="receptor-type tyrosine-protein phosphatase delta isoform X1"/>
    <property type="match status" value="1"/>
</dbReference>
<dbReference type="InterPro" id="IPR003599">
    <property type="entry name" value="Ig_sub"/>
</dbReference>
<feature type="domain" description="Tyrosine specific protein phosphatases" evidence="22">
    <location>
        <begin position="1163"/>
        <end position="1234"/>
    </location>
</feature>
<name>A0A3Q1EBK7_9TELE</name>
<dbReference type="SUPFAM" id="SSF49265">
    <property type="entry name" value="Fibronectin type III"/>
    <property type="match status" value="3"/>
</dbReference>
<comment type="catalytic activity">
    <reaction evidence="15">
        <text>O-phospho-L-tyrosyl-[protein] + H2O = L-tyrosyl-[protein] + phosphate</text>
        <dbReference type="Rhea" id="RHEA:10684"/>
        <dbReference type="Rhea" id="RHEA-COMP:10136"/>
        <dbReference type="Rhea" id="RHEA-COMP:20101"/>
        <dbReference type="ChEBI" id="CHEBI:15377"/>
        <dbReference type="ChEBI" id="CHEBI:43474"/>
        <dbReference type="ChEBI" id="CHEBI:46858"/>
        <dbReference type="ChEBI" id="CHEBI:61978"/>
        <dbReference type="EC" id="3.1.3.48"/>
    </reaction>
</comment>
<evidence type="ECO:0000256" key="7">
    <source>
        <dbReference type="ARBA" id="ARBA00022801"/>
    </source>
</evidence>
<keyword evidence="4 19" id="KW-0812">Transmembrane</keyword>
<dbReference type="GO" id="GO:0099537">
    <property type="term" value="P:trans-synaptic signaling"/>
    <property type="evidence" value="ECO:0007669"/>
    <property type="project" value="UniProtKB-ARBA"/>
</dbReference>
<dbReference type="Pfam" id="PF13927">
    <property type="entry name" value="Ig_3"/>
    <property type="match status" value="2"/>
</dbReference>
<dbReference type="SMART" id="SM00060">
    <property type="entry name" value="FN3"/>
    <property type="match status" value="4"/>
</dbReference>
<feature type="domain" description="Tyrosine-protein phosphatase" evidence="21">
    <location>
        <begin position="1275"/>
        <end position="1534"/>
    </location>
</feature>
<dbReference type="FunFam" id="2.60.40.10:FF:000010">
    <property type="entry name" value="receptor-type tyrosine-protein phosphatase delta isoform X1"/>
    <property type="match status" value="1"/>
</dbReference>
<dbReference type="SMART" id="SM00404">
    <property type="entry name" value="PTPc_motif"/>
    <property type="match status" value="2"/>
</dbReference>
<feature type="domain" description="Ig-like" evidence="23">
    <location>
        <begin position="31"/>
        <end position="121"/>
    </location>
</feature>
<dbReference type="InterPro" id="IPR036116">
    <property type="entry name" value="FN3_sf"/>
</dbReference>
<dbReference type="InterPro" id="IPR050713">
    <property type="entry name" value="RTP_Phos/Ushers"/>
</dbReference>
<evidence type="ECO:0000256" key="18">
    <source>
        <dbReference type="SAM" id="MobiDB-lite"/>
    </source>
</evidence>
<feature type="transmembrane region" description="Helical" evidence="19">
    <location>
        <begin position="872"/>
        <end position="895"/>
    </location>
</feature>
<evidence type="ECO:0000256" key="13">
    <source>
        <dbReference type="ARBA" id="ARBA00023180"/>
    </source>
</evidence>
<dbReference type="PANTHER" id="PTHR46957:SF11">
    <property type="entry name" value="PROTEIN-TYROSINE-PHOSPHATASE"/>
    <property type="match status" value="1"/>
</dbReference>
<feature type="signal peptide" evidence="20">
    <location>
        <begin position="1"/>
        <end position="27"/>
    </location>
</feature>
<evidence type="ECO:0000256" key="2">
    <source>
        <dbReference type="ARBA" id="ARBA00010504"/>
    </source>
</evidence>
<feature type="chain" id="PRO_5018659463" description="Receptor-type tyrosine-protein phosphatase delta" evidence="20">
    <location>
        <begin position="28"/>
        <end position="1543"/>
    </location>
</feature>
<dbReference type="PRINTS" id="PR00700">
    <property type="entry name" value="PRTYPHPHTASE"/>
</dbReference>
<dbReference type="FunFam" id="3.90.190.10:FF:000002">
    <property type="entry name" value="receptor-type tyrosine-protein phosphatase delta isoform X2"/>
    <property type="match status" value="1"/>
</dbReference>
<keyword evidence="26" id="KW-1185">Reference proteome</keyword>
<dbReference type="FunFam" id="2.60.40.10:FF:000023">
    <property type="entry name" value="receptor-type tyrosine-protein phosphatase delta isoform X2"/>
    <property type="match status" value="1"/>
</dbReference>
<dbReference type="InterPro" id="IPR003598">
    <property type="entry name" value="Ig_sub2"/>
</dbReference>
<dbReference type="InterPro" id="IPR013783">
    <property type="entry name" value="Ig-like_fold"/>
</dbReference>
<dbReference type="PROSITE" id="PS50056">
    <property type="entry name" value="TYR_PHOSPHATASE_2"/>
    <property type="match status" value="2"/>
</dbReference>
<dbReference type="SUPFAM" id="SSF52799">
    <property type="entry name" value="(Phosphotyrosine protein) phosphatases II"/>
    <property type="match status" value="2"/>
</dbReference>
<comment type="similarity">
    <text evidence="2">Belongs to the protein-tyrosine phosphatase family. Receptor class 2A subfamily.</text>
</comment>
<evidence type="ECO:0000259" key="23">
    <source>
        <dbReference type="PROSITE" id="PS50835"/>
    </source>
</evidence>
<feature type="domain" description="Tyrosine-protein phosphatase" evidence="21">
    <location>
        <begin position="980"/>
        <end position="1243"/>
    </location>
</feature>
<evidence type="ECO:0000259" key="21">
    <source>
        <dbReference type="PROSITE" id="PS50055"/>
    </source>
</evidence>
<sequence length="1543" mass="173280">MHVSTYPRMNSASPGLLLLSFLFLADADSPPRFTRTPEDQTGVQGGVASFVCQASGEPQPKIVWNKKGKKVSNQRFEVIEFDDGSGSVLRIQPLRTPRDEAIYECHASNSAGEITASTRLSVLREDQLPSGFPTIDMGPQLKVVERSRTATMLCAASGNPDPEITWFKDFLPVNTSNNNGRIKQLRSESFGGTPIRGALQIEMSEESDQGKYECVATNSDGTRYSTPANLYVRELREVRRVPPRFSIPPADSEIMPGGNVNITCVAVGSPMPYVKWMLGAEDLTPEDDMPIGRNVLELTDVRQSNNYTCVAMSTLGVIEAVAQIIVKALPKAPGTPVVTERTATSITLTWDSGNPEPVSYYIIQHRAKGSEDPYKEIDGIATTRYSVGGLSPYSHYDFRVAAVNTIGQGPSSDVVEARTAEQAPSSPPRQVIGRMLSATTAMIHWDEPEEPNGQVVGYRVYYTSDNTLPVNQWEKQMVRSANFITIQDLTPNKTYYIRVLAFTSVGDGPLSQDLQIIAKTGVPSQPSEFKGEAKSETSILLSWVAPTPQGGPDNQITGYELVYRRADDSEEKKVTFEPTASYLLKNLKPFSTYTFQLAAKSKNGIGAYTNEVSIDTPQTLFATNFRVKAAMKNSVLLSWEIRDKNPAQPFTILYGKGQSVEVDGKQTQKLITGLEPDTQYSFLLTNRANSAGGLQHRVTATTAPDILKTKPTVVGKTNADGMVTVQLPTVQTTAKVRGYYVVVVPLKKQRGGKFLNPWEEPDQMNLDELLKEINRTSISRALRIRRQAGQSDPRAYVTAHFKTLPMEFTLGDGRNYGDFRNRPLQNGQEYVFFVLALLDLSENTMYATSPYSDPVTSSDVDPQPIVDEEEGLLWVVGPVLAVIFIVCIVIAILLFKSKPDRKRAEAEGRKGSFPCSKAMSSHHPTDPVELRRINFQTPAYRVSVYRGYRRLSSMASHPPIPISELADHIERLKANDNLKFSQEYESVDPGQQFTWENSNLEVNKPKNRYANVIAYDHSRVILSSIEGVPGSDYINANYIDGYRRQNAYIATQGSLPETFGDFWRMVWEQHTANIIMMTKLEEKSRMPSYFFSKVKCDQYWPTRGTETYGLIQVTLLDTVELATYSVRTLALYKSGSNEKREVRHFQFTAWPDHGVPEHPTPFLAFLRRVKACNPPDAGPMVVHCSAGVGRTGCFIVIDAMTERIKHEKTIDIYGHVTLMRSQRNYMVQTEDQYIFIHDALLEAVTCGNTEVPARNLYSYIQRLTQIEPGENVTGMELEFKRLASAKAHTSRFVSANLPCNKFKNRLVNIMPYETTRVCLQPIRGVEGSDYINASFIDGYRQQKAYIATQGPLAETTEDYWRMLWEHNSTIVVMLTKLREMGREKCHQYWPAERSARYQYFVVDPMAEYNMPQYILREFKVTDARDGQSRTVRQFQFTDWPEQGVPKSGEGFIDFIGQVHKTKEQFGQDGPITVHCSAGVGRTGVFITLSIVLERMRYEGVVDIFQTVKMLRTQRPATVQTEDQYQFCYRASLEYLGSFDHYAT</sequence>
<feature type="domain" description="Fibronectin type-III" evidence="24">
    <location>
        <begin position="621"/>
        <end position="705"/>
    </location>
</feature>
<keyword evidence="10 19" id="KW-0472">Membrane</keyword>
<dbReference type="CDD" id="cd05739">
    <property type="entry name" value="IgI_3_RPTP_IIa_LAR_like"/>
    <property type="match status" value="1"/>
</dbReference>
<dbReference type="GO" id="GO:0004725">
    <property type="term" value="F:protein tyrosine phosphatase activity"/>
    <property type="evidence" value="ECO:0007669"/>
    <property type="project" value="UniProtKB-EC"/>
</dbReference>
<dbReference type="SUPFAM" id="SSF48726">
    <property type="entry name" value="Immunoglobulin"/>
    <property type="match status" value="3"/>
</dbReference>